<protein>
    <submittedName>
        <fullName evidence="2">Bug family tripartite tricarboxylate transporter substrate binding protein</fullName>
    </submittedName>
</protein>
<organism evidence="2 3">
    <name type="scientific">Hydrogenophaga defluvii</name>
    <dbReference type="NCBI Taxonomy" id="249410"/>
    <lineage>
        <taxon>Bacteria</taxon>
        <taxon>Pseudomonadati</taxon>
        <taxon>Pseudomonadota</taxon>
        <taxon>Betaproteobacteria</taxon>
        <taxon>Burkholderiales</taxon>
        <taxon>Comamonadaceae</taxon>
        <taxon>Hydrogenophaga</taxon>
    </lineage>
</organism>
<dbReference type="InterPro" id="IPR042100">
    <property type="entry name" value="Bug_dom1"/>
</dbReference>
<reference evidence="3" key="1">
    <citation type="journal article" date="2019" name="Int. J. Syst. Evol. Microbiol.">
        <title>The Global Catalogue of Microorganisms (GCM) 10K type strain sequencing project: providing services to taxonomists for standard genome sequencing and annotation.</title>
        <authorList>
            <consortium name="The Broad Institute Genomics Platform"/>
            <consortium name="The Broad Institute Genome Sequencing Center for Infectious Disease"/>
            <person name="Wu L."/>
            <person name="Ma J."/>
        </authorList>
    </citation>
    <scope>NUCLEOTIDE SEQUENCE [LARGE SCALE GENOMIC DNA]</scope>
    <source>
        <strain evidence="3">CCUG 53903</strain>
    </source>
</reference>
<dbReference type="SUPFAM" id="SSF53850">
    <property type="entry name" value="Periplasmic binding protein-like II"/>
    <property type="match status" value="1"/>
</dbReference>
<dbReference type="PANTHER" id="PTHR42928">
    <property type="entry name" value="TRICARBOXYLATE-BINDING PROTEIN"/>
    <property type="match status" value="1"/>
</dbReference>
<comment type="caution">
    <text evidence="2">The sequence shown here is derived from an EMBL/GenBank/DDBJ whole genome shotgun (WGS) entry which is preliminary data.</text>
</comment>
<dbReference type="Gene3D" id="3.40.190.150">
    <property type="entry name" value="Bordetella uptake gene, domain 1"/>
    <property type="match status" value="1"/>
</dbReference>
<dbReference type="PANTHER" id="PTHR42928:SF5">
    <property type="entry name" value="BLR1237 PROTEIN"/>
    <property type="match status" value="1"/>
</dbReference>
<dbReference type="Pfam" id="PF03401">
    <property type="entry name" value="TctC"/>
    <property type="match status" value="1"/>
</dbReference>
<keyword evidence="3" id="KW-1185">Reference proteome</keyword>
<dbReference type="RefSeq" id="WP_382200618.1">
    <property type="nucleotide sequence ID" value="NZ_JBHTBZ010000024.1"/>
</dbReference>
<dbReference type="PIRSF" id="PIRSF017082">
    <property type="entry name" value="YflP"/>
    <property type="match status" value="1"/>
</dbReference>
<sequence>MQRRHFLMNAGAASLAGLGLPHVMAQALPSGPIKLVVGFPPGGGADALARVVAQKLGTLWGQQVIVDNRPGASSTLAADFVAQQPGDGTVLFLSTINSHALAPAVMPKLRYHAERDFAPVALLGLTPNLLITSASSPVKSVKEVVALCKAQPGKVSFGSAGPGTIQHFAIEKFKLLAGVDALHVPYKGSGPLLTDLIGGQIQFTFETMTAATPHLKNGRVVALAQSRAKRSPAYPNVPTMQEQGFPEFETMNWYGISGPAKLPPALARRINQDVNTVLAMADVQEKFQGFGVEDGGGSVERYGDFVRTELAKWARVARDAKVTIDS</sequence>
<evidence type="ECO:0000313" key="2">
    <source>
        <dbReference type="EMBL" id="MFC7460919.1"/>
    </source>
</evidence>
<dbReference type="Gene3D" id="3.40.190.10">
    <property type="entry name" value="Periplasmic binding protein-like II"/>
    <property type="match status" value="1"/>
</dbReference>
<gene>
    <name evidence="2" type="ORF">ACFQU0_10820</name>
</gene>
<proteinExistence type="inferred from homology"/>
<evidence type="ECO:0000256" key="1">
    <source>
        <dbReference type="ARBA" id="ARBA00006987"/>
    </source>
</evidence>
<dbReference type="CDD" id="cd13578">
    <property type="entry name" value="PBP2_Bug27"/>
    <property type="match status" value="1"/>
</dbReference>
<dbReference type="EMBL" id="JBHTBZ010000024">
    <property type="protein sequence ID" value="MFC7460919.1"/>
    <property type="molecule type" value="Genomic_DNA"/>
</dbReference>
<name>A0ABW2SBV6_9BURK</name>
<accession>A0ABW2SBV6</accession>
<evidence type="ECO:0000313" key="3">
    <source>
        <dbReference type="Proteomes" id="UP001596457"/>
    </source>
</evidence>
<dbReference type="InterPro" id="IPR005064">
    <property type="entry name" value="BUG"/>
</dbReference>
<dbReference type="Proteomes" id="UP001596457">
    <property type="component" value="Unassembled WGS sequence"/>
</dbReference>
<comment type="similarity">
    <text evidence="1">Belongs to the UPF0065 (bug) family.</text>
</comment>